<protein>
    <submittedName>
        <fullName evidence="6">Flavin oxidoreductase</fullName>
    </submittedName>
</protein>
<evidence type="ECO:0000256" key="3">
    <source>
        <dbReference type="ARBA" id="ARBA00022643"/>
    </source>
</evidence>
<dbReference type="PANTHER" id="PTHR33798:SF5">
    <property type="entry name" value="FLAVIN REDUCTASE LIKE DOMAIN-CONTAINING PROTEIN"/>
    <property type="match status" value="1"/>
</dbReference>
<comment type="similarity">
    <text evidence="4">Belongs to the flavoredoxin family.</text>
</comment>
<dbReference type="Pfam" id="PF01613">
    <property type="entry name" value="Flavin_Reduct"/>
    <property type="match status" value="1"/>
</dbReference>
<proteinExistence type="inferred from homology"/>
<comment type="caution">
    <text evidence="6">The sequence shown here is derived from an EMBL/GenBank/DDBJ whole genome shotgun (WGS) entry which is preliminary data.</text>
</comment>
<dbReference type="Proteomes" id="UP000191680">
    <property type="component" value="Unassembled WGS sequence"/>
</dbReference>
<dbReference type="InterPro" id="IPR012349">
    <property type="entry name" value="Split_barrel_FMN-bd"/>
</dbReference>
<dbReference type="Gene3D" id="2.30.110.10">
    <property type="entry name" value="Electron Transport, Fmn-binding Protein, Chain A"/>
    <property type="match status" value="1"/>
</dbReference>
<evidence type="ECO:0000256" key="1">
    <source>
        <dbReference type="ARBA" id="ARBA00001917"/>
    </source>
</evidence>
<gene>
    <name evidence="6" type="ORF">BUL40_00005</name>
</gene>
<comment type="cofactor">
    <cofactor evidence="1">
        <name>FMN</name>
        <dbReference type="ChEBI" id="CHEBI:58210"/>
    </cofactor>
</comment>
<sequence>MEKTFTFETIMALPSRHRGRLMNKVSGLKPANLIGTQSKAGETNLAIFNSVVHIGANPPYIGFILRPTTVARHTYENIKETGAFTINQVTEGMHKQAHQTSAKYDKGVSEFDAVGLIPYHHEDFKAPFVYESPIKIGLSFVEEQLIKVNDTRLIIGKVEHLILPEDVLLEGGHIALERLGSVAIGGLDSYYSVDKLGRYGYAEPE</sequence>
<dbReference type="SUPFAM" id="SSF50475">
    <property type="entry name" value="FMN-binding split barrel"/>
    <property type="match status" value="1"/>
</dbReference>
<name>A0A1V6LUX0_9FLAO</name>
<dbReference type="GO" id="GO:0016646">
    <property type="term" value="F:oxidoreductase activity, acting on the CH-NH group of donors, NAD or NADP as acceptor"/>
    <property type="evidence" value="ECO:0007669"/>
    <property type="project" value="UniProtKB-ARBA"/>
</dbReference>
<accession>A0A1V6LUX0</accession>
<keyword evidence="2" id="KW-0285">Flavoprotein</keyword>
<evidence type="ECO:0000259" key="5">
    <source>
        <dbReference type="SMART" id="SM00903"/>
    </source>
</evidence>
<dbReference type="SMART" id="SM00903">
    <property type="entry name" value="Flavin_Reduct"/>
    <property type="match status" value="1"/>
</dbReference>
<dbReference type="PANTHER" id="PTHR33798">
    <property type="entry name" value="FLAVOPROTEIN OXYGENASE"/>
    <property type="match status" value="1"/>
</dbReference>
<evidence type="ECO:0000313" key="7">
    <source>
        <dbReference type="Proteomes" id="UP000191680"/>
    </source>
</evidence>
<dbReference type="AlphaFoldDB" id="A0A1V6LUX0"/>
<evidence type="ECO:0000256" key="4">
    <source>
        <dbReference type="ARBA" id="ARBA00038054"/>
    </source>
</evidence>
<organism evidence="6 7">
    <name type="scientific">Croceivirga radicis</name>
    <dbReference type="NCBI Taxonomy" id="1929488"/>
    <lineage>
        <taxon>Bacteria</taxon>
        <taxon>Pseudomonadati</taxon>
        <taxon>Bacteroidota</taxon>
        <taxon>Flavobacteriia</taxon>
        <taxon>Flavobacteriales</taxon>
        <taxon>Flavobacteriaceae</taxon>
        <taxon>Croceivirga</taxon>
    </lineage>
</organism>
<dbReference type="EMBL" id="MTBC01000001">
    <property type="protein sequence ID" value="OQD43975.1"/>
    <property type="molecule type" value="Genomic_DNA"/>
</dbReference>
<evidence type="ECO:0000313" key="6">
    <source>
        <dbReference type="EMBL" id="OQD43975.1"/>
    </source>
</evidence>
<feature type="domain" description="Flavin reductase like" evidence="5">
    <location>
        <begin position="26"/>
        <end position="175"/>
    </location>
</feature>
<evidence type="ECO:0000256" key="2">
    <source>
        <dbReference type="ARBA" id="ARBA00022630"/>
    </source>
</evidence>
<reference evidence="6 7" key="1">
    <citation type="submission" date="2016-12" db="EMBL/GenBank/DDBJ databases">
        <authorList>
            <person name="Song W.-J."/>
            <person name="Kurnit D.M."/>
        </authorList>
    </citation>
    <scope>NUCLEOTIDE SEQUENCE [LARGE SCALE GENOMIC DNA]</scope>
    <source>
        <strain evidence="6 7">HSG9</strain>
    </source>
</reference>
<keyword evidence="7" id="KW-1185">Reference proteome</keyword>
<dbReference type="GO" id="GO:0010181">
    <property type="term" value="F:FMN binding"/>
    <property type="evidence" value="ECO:0007669"/>
    <property type="project" value="InterPro"/>
</dbReference>
<dbReference type="RefSeq" id="WP_244901794.1">
    <property type="nucleotide sequence ID" value="NZ_MTBC01000001.1"/>
</dbReference>
<keyword evidence="3" id="KW-0288">FMN</keyword>
<dbReference type="InterPro" id="IPR002563">
    <property type="entry name" value="Flavin_Rdtase-like_dom"/>
</dbReference>